<evidence type="ECO:0000259" key="1">
    <source>
        <dbReference type="PROSITE" id="PS50822"/>
    </source>
</evidence>
<dbReference type="PANTHER" id="PTHR31515">
    <property type="entry name" value="TRANSMEMBRANE PROTEIN-RELATED"/>
    <property type="match status" value="1"/>
</dbReference>
<dbReference type="OrthoDB" id="16573at2759"/>
<gene>
    <name evidence="2" type="ORF">GIB67_008176</name>
</gene>
<dbReference type="SUPFAM" id="SSF52540">
    <property type="entry name" value="P-loop containing nucleoside triphosphate hydrolases"/>
    <property type="match status" value="1"/>
</dbReference>
<evidence type="ECO:0000313" key="3">
    <source>
        <dbReference type="Proteomes" id="UP000541444"/>
    </source>
</evidence>
<dbReference type="Gene3D" id="3.40.50.300">
    <property type="entry name" value="P-loop containing nucleotide triphosphate hydrolases"/>
    <property type="match status" value="2"/>
</dbReference>
<dbReference type="InterPro" id="IPR036397">
    <property type="entry name" value="RNaseH_sf"/>
</dbReference>
<dbReference type="EMBL" id="JACGCM010001998">
    <property type="protein sequence ID" value="KAF6146292.1"/>
    <property type="molecule type" value="Genomic_DNA"/>
</dbReference>
<dbReference type="InterPro" id="IPR003165">
    <property type="entry name" value="Piwi"/>
</dbReference>
<dbReference type="Proteomes" id="UP000541444">
    <property type="component" value="Unassembled WGS sequence"/>
</dbReference>
<reference evidence="2 3" key="1">
    <citation type="journal article" date="2020" name="IScience">
        <title>Genome Sequencing of the Endangered Kingdonia uniflora (Circaeasteraceae, Ranunculales) Reveals Potential Mechanisms of Evolutionary Specialization.</title>
        <authorList>
            <person name="Sun Y."/>
            <person name="Deng T."/>
            <person name="Zhang A."/>
            <person name="Moore M.J."/>
            <person name="Landis J.B."/>
            <person name="Lin N."/>
            <person name="Zhang H."/>
            <person name="Zhang X."/>
            <person name="Huang J."/>
            <person name="Zhang X."/>
            <person name="Sun H."/>
            <person name="Wang H."/>
        </authorList>
    </citation>
    <scope>NUCLEOTIDE SEQUENCE [LARGE SCALE GENOMIC DNA]</scope>
    <source>
        <strain evidence="2">TB1705</strain>
        <tissue evidence="2">Leaf</tissue>
    </source>
</reference>
<sequence length="456" mass="51584">VDVAIMEAGLGDKFDATNVNKEDLLLLILRCLKKNSNLLIDGLGISEIPHRTASPGNIASYMKLSEVDSMYLLVPVNFIFIGFEGKGNQEFKLGSQELERWFTKIDHIFEHTRIPHIGETLSPFYKVAIDKAHRHHLHIVSPINYNFSVHAVQTGEMVTSVFQHAIKVLSRRENISDTRSGLSESEISFLTEVEWSNICLDTLNNVEKLYQGKETADILHSKIVQAYAFSMGGHHLVLGEVVCERFNHCTALCFDEQKLRFVEDLESNPDHVHSNETLEHFVKSHGYSELFQKAYLNGDAEEGKTIRGQYEGPDQDLADMLERDVLETSLGIRWDDVAGLTEAKRLLEEIVVLPLWMPNIFSFKMAWGSERMVRYLFDLARAYAPNTIFIDEIDYLCNSRGYGPMKILIFGADATHPQPGEDSSPSIAAVVASLDWPEVTKYRALVATQAHRQEII</sequence>
<comment type="caution">
    <text evidence="2">The sequence shown here is derived from an EMBL/GenBank/DDBJ whole genome shotgun (WGS) entry which is preliminary data.</text>
</comment>
<dbReference type="Gene3D" id="3.30.420.10">
    <property type="entry name" value="Ribonuclease H-like superfamily/Ribonuclease H"/>
    <property type="match status" value="1"/>
</dbReference>
<dbReference type="InterPro" id="IPR027417">
    <property type="entry name" value="P-loop_NTPase"/>
</dbReference>
<proteinExistence type="predicted"/>
<accession>A0A7J7LUS5</accession>
<feature type="domain" description="Piwi" evidence="1">
    <location>
        <begin position="408"/>
        <end position="456"/>
    </location>
</feature>
<dbReference type="Pfam" id="PF02171">
    <property type="entry name" value="Piwi"/>
    <property type="match status" value="1"/>
</dbReference>
<evidence type="ECO:0000313" key="2">
    <source>
        <dbReference type="EMBL" id="KAF6146292.1"/>
    </source>
</evidence>
<protein>
    <recommendedName>
        <fullName evidence="1">Piwi domain-containing protein</fullName>
    </recommendedName>
</protein>
<feature type="non-terminal residue" evidence="2">
    <location>
        <position position="1"/>
    </location>
</feature>
<dbReference type="AlphaFoldDB" id="A0A7J7LUS5"/>
<dbReference type="PANTHER" id="PTHR31515:SF2">
    <property type="entry name" value="TRANSMEMBRANE PROTEIN"/>
    <property type="match status" value="1"/>
</dbReference>
<organism evidence="2 3">
    <name type="scientific">Kingdonia uniflora</name>
    <dbReference type="NCBI Taxonomy" id="39325"/>
    <lineage>
        <taxon>Eukaryota</taxon>
        <taxon>Viridiplantae</taxon>
        <taxon>Streptophyta</taxon>
        <taxon>Embryophyta</taxon>
        <taxon>Tracheophyta</taxon>
        <taxon>Spermatophyta</taxon>
        <taxon>Magnoliopsida</taxon>
        <taxon>Ranunculales</taxon>
        <taxon>Circaeasteraceae</taxon>
        <taxon>Kingdonia</taxon>
    </lineage>
</organism>
<keyword evidence="3" id="KW-1185">Reference proteome</keyword>
<dbReference type="PROSITE" id="PS50822">
    <property type="entry name" value="PIWI"/>
    <property type="match status" value="1"/>
</dbReference>
<name>A0A7J7LUS5_9MAGN</name>
<dbReference type="GO" id="GO:0003676">
    <property type="term" value="F:nucleic acid binding"/>
    <property type="evidence" value="ECO:0007669"/>
    <property type="project" value="InterPro"/>
</dbReference>